<dbReference type="SUPFAM" id="SSF51206">
    <property type="entry name" value="cAMP-binding domain-like"/>
    <property type="match status" value="1"/>
</dbReference>
<dbReference type="InterPro" id="IPR014710">
    <property type="entry name" value="RmlC-like_jellyroll"/>
</dbReference>
<keyword evidence="3" id="KW-0804">Transcription</keyword>
<reference evidence="5 6" key="1">
    <citation type="submission" date="2024-05" db="EMBL/GenBank/DDBJ databases">
        <authorList>
            <consortium name="Candidatus Magnetaquicoccaceae bacterium FCR-1 genome sequencing consortium"/>
            <person name="Shimoshige H."/>
            <person name="Shimamura S."/>
            <person name="Taoka A."/>
            <person name="Kobayashi H."/>
            <person name="Maekawa T."/>
        </authorList>
    </citation>
    <scope>NUCLEOTIDE SEQUENCE [LARGE SCALE GENOMIC DNA]</scope>
    <source>
        <strain evidence="5 6">FCR-1</strain>
    </source>
</reference>
<dbReference type="Proteomes" id="UP001628193">
    <property type="component" value="Unassembled WGS sequence"/>
</dbReference>
<comment type="caution">
    <text evidence="5">The sequence shown here is derived from an EMBL/GenBank/DDBJ whole genome shotgun (WGS) entry which is preliminary data.</text>
</comment>
<feature type="domain" description="Cyclic nucleotide-binding" evidence="4">
    <location>
        <begin position="45"/>
        <end position="153"/>
    </location>
</feature>
<evidence type="ECO:0000259" key="4">
    <source>
        <dbReference type="PROSITE" id="PS50042"/>
    </source>
</evidence>
<dbReference type="EMBL" id="BAAFGK010000004">
    <property type="protein sequence ID" value="GAB0056818.1"/>
    <property type="molecule type" value="Genomic_DNA"/>
</dbReference>
<evidence type="ECO:0000313" key="6">
    <source>
        <dbReference type="Proteomes" id="UP001628193"/>
    </source>
</evidence>
<evidence type="ECO:0000256" key="2">
    <source>
        <dbReference type="ARBA" id="ARBA00023125"/>
    </source>
</evidence>
<organism evidence="5 6">
    <name type="scientific">Candidatus Magnetaquiglobus chichijimensis</name>
    <dbReference type="NCBI Taxonomy" id="3141448"/>
    <lineage>
        <taxon>Bacteria</taxon>
        <taxon>Pseudomonadati</taxon>
        <taxon>Pseudomonadota</taxon>
        <taxon>Magnetococcia</taxon>
        <taxon>Magnetococcales</taxon>
        <taxon>Candidatus Magnetaquicoccaceae</taxon>
        <taxon>Candidatus Magnetaquiglobus</taxon>
    </lineage>
</organism>
<dbReference type="InterPro" id="IPR012318">
    <property type="entry name" value="HTH_CRP"/>
</dbReference>
<accession>A0ABQ0C7F5</accession>
<dbReference type="Pfam" id="PF00027">
    <property type="entry name" value="cNMP_binding"/>
    <property type="match status" value="1"/>
</dbReference>
<evidence type="ECO:0000313" key="5">
    <source>
        <dbReference type="EMBL" id="GAB0056818.1"/>
    </source>
</evidence>
<dbReference type="Pfam" id="PF13545">
    <property type="entry name" value="HTH_Crp_2"/>
    <property type="match status" value="1"/>
</dbReference>
<dbReference type="InterPro" id="IPR036388">
    <property type="entry name" value="WH-like_DNA-bd_sf"/>
</dbReference>
<dbReference type="InterPro" id="IPR050397">
    <property type="entry name" value="Env_Response_Regulators"/>
</dbReference>
<dbReference type="PANTHER" id="PTHR24567:SF26">
    <property type="entry name" value="REGULATORY PROTEIN YEIL"/>
    <property type="match status" value="1"/>
</dbReference>
<dbReference type="SUPFAM" id="SSF46785">
    <property type="entry name" value="Winged helix' DNA-binding domain"/>
    <property type="match status" value="1"/>
</dbReference>
<dbReference type="InterPro" id="IPR036390">
    <property type="entry name" value="WH_DNA-bd_sf"/>
</dbReference>
<name>A0ABQ0C7F5_9PROT</name>
<dbReference type="PANTHER" id="PTHR24567">
    <property type="entry name" value="CRP FAMILY TRANSCRIPTIONAL REGULATORY PROTEIN"/>
    <property type="match status" value="1"/>
</dbReference>
<gene>
    <name evidence="5" type="ORF">SIID45300_01130</name>
</gene>
<proteinExistence type="predicted"/>
<dbReference type="RefSeq" id="WP_420904539.1">
    <property type="nucleotide sequence ID" value="NZ_BAAFGK010000004.1"/>
</dbReference>
<dbReference type="CDD" id="cd00038">
    <property type="entry name" value="CAP_ED"/>
    <property type="match status" value="1"/>
</dbReference>
<evidence type="ECO:0000256" key="1">
    <source>
        <dbReference type="ARBA" id="ARBA00023015"/>
    </source>
</evidence>
<keyword evidence="1" id="KW-0805">Transcription regulation</keyword>
<evidence type="ECO:0000256" key="3">
    <source>
        <dbReference type="ARBA" id="ARBA00023163"/>
    </source>
</evidence>
<dbReference type="PROSITE" id="PS50042">
    <property type="entry name" value="CNMP_BINDING_3"/>
    <property type="match status" value="1"/>
</dbReference>
<sequence>MLAPNTLAVPLQDVSSWFRYQDPPDAHLPRGEANDASHLEQPREIEVNRFQTGEILFQGGDETGPVLLLMRGRVQMFAEEGSLPTPISAPRDIVESGNYLNIAAHFLTPSRYFMTARAMEPGQVMLMDKAFFERVLRDSPETQRDLMTQMAHELRERTVRLQQEPWCASCRVIHYFLERVPGDRRDAPFTVHLETKRREIAVRLDIREETLSRILTQLEKDGLLFSLERSAISVPKAEQLHARLLACPRCRNKRA</sequence>
<dbReference type="Gene3D" id="2.60.120.10">
    <property type="entry name" value="Jelly Rolls"/>
    <property type="match status" value="1"/>
</dbReference>
<protein>
    <recommendedName>
        <fullName evidence="4">Cyclic nucleotide-binding domain-containing protein</fullName>
    </recommendedName>
</protein>
<keyword evidence="2" id="KW-0238">DNA-binding</keyword>
<keyword evidence="6" id="KW-1185">Reference proteome</keyword>
<reference evidence="5 6" key="2">
    <citation type="submission" date="2024-09" db="EMBL/GenBank/DDBJ databases">
        <title>Draft genome sequence of Candidatus Magnetaquicoccaceae bacterium FCR-1.</title>
        <authorList>
            <person name="Shimoshige H."/>
            <person name="Shimamura S."/>
            <person name="Taoka A."/>
            <person name="Kobayashi H."/>
            <person name="Maekawa T."/>
        </authorList>
    </citation>
    <scope>NUCLEOTIDE SEQUENCE [LARGE SCALE GENOMIC DNA]</scope>
    <source>
        <strain evidence="5 6">FCR-1</strain>
    </source>
</reference>
<dbReference type="InterPro" id="IPR018490">
    <property type="entry name" value="cNMP-bd_dom_sf"/>
</dbReference>
<dbReference type="InterPro" id="IPR000595">
    <property type="entry name" value="cNMP-bd_dom"/>
</dbReference>
<dbReference type="Gene3D" id="1.10.10.10">
    <property type="entry name" value="Winged helix-like DNA-binding domain superfamily/Winged helix DNA-binding domain"/>
    <property type="match status" value="1"/>
</dbReference>